<evidence type="ECO:0000256" key="4">
    <source>
        <dbReference type="ARBA" id="ARBA00022692"/>
    </source>
</evidence>
<evidence type="ECO:0000256" key="5">
    <source>
        <dbReference type="ARBA" id="ARBA00022989"/>
    </source>
</evidence>
<dbReference type="InterPro" id="IPR044878">
    <property type="entry name" value="UbiA_sf"/>
</dbReference>
<evidence type="ECO:0000256" key="1">
    <source>
        <dbReference type="ARBA" id="ARBA00004141"/>
    </source>
</evidence>
<gene>
    <name evidence="10" type="primary">cyoE</name>
    <name evidence="9" type="synonym">ctaB</name>
    <name evidence="10" type="ORF">ACFFMS_28395</name>
</gene>
<feature type="transmembrane region" description="Helical" evidence="9">
    <location>
        <begin position="260"/>
        <end position="280"/>
    </location>
</feature>
<feature type="transmembrane region" description="Helical" evidence="9">
    <location>
        <begin position="229"/>
        <end position="248"/>
    </location>
</feature>
<evidence type="ECO:0000256" key="2">
    <source>
        <dbReference type="ARBA" id="ARBA00022475"/>
    </source>
</evidence>
<feature type="transmembrane region" description="Helical" evidence="9">
    <location>
        <begin position="133"/>
        <end position="153"/>
    </location>
</feature>
<keyword evidence="5 9" id="KW-1133">Transmembrane helix</keyword>
<keyword evidence="11" id="KW-1185">Reference proteome</keyword>
<evidence type="ECO:0000256" key="9">
    <source>
        <dbReference type="HAMAP-Rule" id="MF_00154"/>
    </source>
</evidence>
<feature type="transmembrane region" description="Helical" evidence="9">
    <location>
        <begin position="7"/>
        <end position="27"/>
    </location>
</feature>
<evidence type="ECO:0000256" key="3">
    <source>
        <dbReference type="ARBA" id="ARBA00022679"/>
    </source>
</evidence>
<evidence type="ECO:0000256" key="7">
    <source>
        <dbReference type="ARBA" id="ARBA00023136"/>
    </source>
</evidence>
<evidence type="ECO:0000313" key="11">
    <source>
        <dbReference type="Proteomes" id="UP001589609"/>
    </source>
</evidence>
<comment type="subcellular location">
    <subcellularLocation>
        <location evidence="9">Cell membrane</location>
        <topology evidence="9">Multi-pass membrane protein</topology>
    </subcellularLocation>
    <subcellularLocation>
        <location evidence="1">Membrane</location>
        <topology evidence="1">Multi-pass membrane protein</topology>
    </subcellularLocation>
</comment>
<feature type="transmembrane region" description="Helical" evidence="9">
    <location>
        <begin position="159"/>
        <end position="180"/>
    </location>
</feature>
<reference evidence="10 11" key="1">
    <citation type="submission" date="2024-09" db="EMBL/GenBank/DDBJ databases">
        <authorList>
            <person name="Sun Q."/>
            <person name="Mori K."/>
        </authorList>
    </citation>
    <scope>NUCLEOTIDE SEQUENCE [LARGE SCALE GENOMIC DNA]</scope>
    <source>
        <strain evidence="10 11">JCM 11201</strain>
    </source>
</reference>
<comment type="miscellaneous">
    <text evidence="9">Carbon 2 of the heme B porphyrin ring is defined according to the Fischer nomenclature.</text>
</comment>
<evidence type="ECO:0000256" key="8">
    <source>
        <dbReference type="ARBA" id="ARBA00047690"/>
    </source>
</evidence>
<keyword evidence="6 9" id="KW-0350">Heme biosynthesis</keyword>
<dbReference type="CDD" id="cd13957">
    <property type="entry name" value="PT_UbiA_Cox10"/>
    <property type="match status" value="1"/>
</dbReference>
<dbReference type="InterPro" id="IPR000537">
    <property type="entry name" value="UbiA_prenyltransferase"/>
</dbReference>
<feature type="transmembrane region" description="Helical" evidence="9">
    <location>
        <begin position="39"/>
        <end position="60"/>
    </location>
</feature>
<accession>A0ABV5WNB9</accession>
<dbReference type="RefSeq" id="WP_379952329.1">
    <property type="nucleotide sequence ID" value="NZ_JAPCYI010000001.1"/>
</dbReference>
<dbReference type="Proteomes" id="UP001589609">
    <property type="component" value="Unassembled WGS sequence"/>
</dbReference>
<comment type="caution">
    <text evidence="10">The sequence shown here is derived from an EMBL/GenBank/DDBJ whole genome shotgun (WGS) entry which is preliminary data.</text>
</comment>
<protein>
    <recommendedName>
        <fullName evidence="9">Protoheme IX farnesyltransferase</fullName>
        <ecNumber evidence="9">2.5.1.141</ecNumber>
    </recommendedName>
    <alternativeName>
        <fullName evidence="9">Heme B farnesyltransferase</fullName>
    </alternativeName>
    <alternativeName>
        <fullName evidence="9">Heme O synthase</fullName>
    </alternativeName>
</protein>
<comment type="subunit">
    <text evidence="9">Interacts with CtaA.</text>
</comment>
<dbReference type="PROSITE" id="PS00943">
    <property type="entry name" value="UBIA"/>
    <property type="match status" value="1"/>
</dbReference>
<keyword evidence="4 9" id="KW-0812">Transmembrane</keyword>
<dbReference type="NCBIfam" id="TIGR01473">
    <property type="entry name" value="cyoE_ctaB"/>
    <property type="match status" value="1"/>
</dbReference>
<keyword evidence="2 9" id="KW-1003">Cell membrane</keyword>
<feature type="transmembrane region" description="Helical" evidence="9">
    <location>
        <begin position="208"/>
        <end position="223"/>
    </location>
</feature>
<evidence type="ECO:0000313" key="10">
    <source>
        <dbReference type="EMBL" id="MFB9762149.1"/>
    </source>
</evidence>
<comment type="function">
    <text evidence="9">Converts heme B (protoheme IX) to heme O by substitution of the vinyl group on carbon 2 of heme B porphyrin ring with a hydroxyethyl farnesyl side group.</text>
</comment>
<dbReference type="InterPro" id="IPR006369">
    <property type="entry name" value="Protohaem_IX_farnesylTrfase"/>
</dbReference>
<dbReference type="EC" id="2.5.1.141" evidence="9"/>
<organism evidence="10 11">
    <name type="scientific">Ectobacillus funiculus</name>
    <dbReference type="NCBI Taxonomy" id="137993"/>
    <lineage>
        <taxon>Bacteria</taxon>
        <taxon>Bacillati</taxon>
        <taxon>Bacillota</taxon>
        <taxon>Bacilli</taxon>
        <taxon>Bacillales</taxon>
        <taxon>Bacillaceae</taxon>
        <taxon>Ectobacillus</taxon>
    </lineage>
</organism>
<dbReference type="InterPro" id="IPR030470">
    <property type="entry name" value="UbiA_prenylTrfase_CS"/>
</dbReference>
<proteinExistence type="inferred from homology"/>
<keyword evidence="3 9" id="KW-0808">Transferase</keyword>
<comment type="pathway">
    <text evidence="9">Porphyrin-containing compound metabolism; heme O biosynthesis; heme O from protoheme: step 1/1.</text>
</comment>
<sequence>MVALLKMGIVNSNALTTFTGFWLALHYNGLSFLHELDKMVFTLLGSSLIIAGSCSLNNYIDRDIDHLMERTKHRPTVTGKFKGNFVLTLGIILLLLGFACLLLTTPMAAFIGFIGTFTYVVLYSLWTKRTYTLNTVIGSVSGAVPPLIGWAALDPNLDFIAWMMFLIMFIWQIPHFLALAMKRVEEYRKAGIPMLPVVHGFEMTKRQIIIWVACLLPLPFYMHSLGITFMVVATLLNVGWFALGLYGFRTKDDIKWSVQMFVYSLNYLLILFGLMIVVVMF</sequence>
<dbReference type="PANTHER" id="PTHR43448:SF2">
    <property type="entry name" value="PROTOHEME IX FARNESYLTRANSFERASE, MITOCHONDRIAL"/>
    <property type="match status" value="1"/>
</dbReference>
<comment type="similarity">
    <text evidence="9">Belongs to the UbiA prenyltransferase family. Protoheme IX farnesyltransferase subfamily.</text>
</comment>
<dbReference type="EMBL" id="JBHMAF010000196">
    <property type="protein sequence ID" value="MFB9762149.1"/>
    <property type="molecule type" value="Genomic_DNA"/>
</dbReference>
<feature type="transmembrane region" description="Helical" evidence="9">
    <location>
        <begin position="81"/>
        <end position="104"/>
    </location>
</feature>
<evidence type="ECO:0000256" key="6">
    <source>
        <dbReference type="ARBA" id="ARBA00023133"/>
    </source>
</evidence>
<dbReference type="Gene3D" id="1.10.357.140">
    <property type="entry name" value="UbiA prenyltransferase"/>
    <property type="match status" value="1"/>
</dbReference>
<name>A0ABV5WNB9_9BACI</name>
<dbReference type="GO" id="GO:0008495">
    <property type="term" value="F:protoheme IX farnesyltransferase activity"/>
    <property type="evidence" value="ECO:0007669"/>
    <property type="project" value="UniProtKB-EC"/>
</dbReference>
<dbReference type="PANTHER" id="PTHR43448">
    <property type="entry name" value="PROTOHEME IX FARNESYLTRANSFERASE, MITOCHONDRIAL"/>
    <property type="match status" value="1"/>
</dbReference>
<dbReference type="HAMAP" id="MF_00154">
    <property type="entry name" value="CyoE_CtaB"/>
    <property type="match status" value="1"/>
</dbReference>
<feature type="transmembrane region" description="Helical" evidence="9">
    <location>
        <begin position="110"/>
        <end position="126"/>
    </location>
</feature>
<dbReference type="Pfam" id="PF01040">
    <property type="entry name" value="UbiA"/>
    <property type="match status" value="1"/>
</dbReference>
<comment type="catalytic activity">
    <reaction evidence="8 9">
        <text>heme b + (2E,6E)-farnesyl diphosphate + H2O = Fe(II)-heme o + diphosphate</text>
        <dbReference type="Rhea" id="RHEA:28070"/>
        <dbReference type="ChEBI" id="CHEBI:15377"/>
        <dbReference type="ChEBI" id="CHEBI:33019"/>
        <dbReference type="ChEBI" id="CHEBI:60344"/>
        <dbReference type="ChEBI" id="CHEBI:60530"/>
        <dbReference type="ChEBI" id="CHEBI:175763"/>
        <dbReference type="EC" id="2.5.1.141"/>
    </reaction>
</comment>
<keyword evidence="7 9" id="KW-0472">Membrane</keyword>